<feature type="binding site" evidence="15">
    <location>
        <position position="313"/>
    </location>
    <ligand>
        <name>NAD(+)</name>
        <dbReference type="ChEBI" id="CHEBI:57540"/>
    </ligand>
</feature>
<dbReference type="GO" id="GO:0003911">
    <property type="term" value="F:DNA ligase (NAD+) activity"/>
    <property type="evidence" value="ECO:0007669"/>
    <property type="project" value="UniProtKB-UniRule"/>
</dbReference>
<feature type="binding site" evidence="15">
    <location>
        <position position="456"/>
    </location>
    <ligand>
        <name>Zn(2+)</name>
        <dbReference type="ChEBI" id="CHEBI:29105"/>
    </ligand>
</feature>
<dbReference type="EC" id="6.5.1.2" evidence="2 15"/>
<feature type="binding site" evidence="15">
    <location>
        <begin position="109"/>
        <end position="110"/>
    </location>
    <ligand>
        <name>NAD(+)</name>
        <dbReference type="ChEBI" id="CHEBI:57540"/>
    </ligand>
</feature>
<dbReference type="InterPro" id="IPR001679">
    <property type="entry name" value="DNA_ligase"/>
</dbReference>
<keyword evidence="5 15" id="KW-0235">DNA replication</keyword>
<sequence length="694" mass="78294">MRILILIFCKSTNIRGETCIFAFKQSEIAMTTKENIDQLRAELHRHNYNYYVLNAPEISDKEFDDMMRELQDLEREHPEYQDDSSPTMRVGSDLNKNFTQVAHKYPMLSLGNTYSEGEVSDFYDRIQKALNEDFEICAELKYDGTSISLTYEDGKLIRAVTRGDGEKGDDVTDNAKTIRTIPLVLHGDYPALFEIRGEILMPWVVFEELNREKEAREESLFANPRNAASGTLKLQNSAIVASRKLDAYLYYLLGEELPCDGHYENLQKAAQWGFKISDHMKKCHSLQEVFDYIHYWDTERKNLPVATDGIVLKVNSLKQQKNLGFTAKSPRWAIAYKFQAERALTRLNKVTYQVGRTGAVTPVANLDPVQLSGTIVKRASLHNADIIEGLDLHVGDMVYVEKGGEIIPKITGVDKNARGMMIGEKVKFITHCPECGSKLIRYEGEAAHYCPNETACPPQIKGKIEHFISRKAMNIDGLGPETVDMFFRLGLIKNTADLYKLSADDIKNLDRMGDKSAENIVNGITQSKEVPFERVLFALGIRFVGETVAKKIAKSFTDIEELENANLERLVNIDEIGEKIAQSILTYFSNPLNKELIERLKAAGLQFNRNEEDLSSYTDKLTGQSIVISGVFTHHSRDEYKDLIEKNGGKNVGSISAKTSFILAGENMGPAKLEKAQKLGVRIMSEDEFLSLIS</sequence>
<keyword evidence="18" id="KW-1185">Reference proteome</keyword>
<name>K9ETM3_9BACE</name>
<dbReference type="Pfam" id="PF22745">
    <property type="entry name" value="Nlig-Ia"/>
    <property type="match status" value="1"/>
</dbReference>
<comment type="similarity">
    <text evidence="14 15">Belongs to the NAD-dependent DNA ligase family. LigA subfamily.</text>
</comment>
<dbReference type="Pfam" id="PF14520">
    <property type="entry name" value="HHH_5"/>
    <property type="match status" value="1"/>
</dbReference>
<evidence type="ECO:0000256" key="9">
    <source>
        <dbReference type="ARBA" id="ARBA00022842"/>
    </source>
</evidence>
<dbReference type="Pfam" id="PF01653">
    <property type="entry name" value="DNA_ligase_aden"/>
    <property type="match status" value="1"/>
</dbReference>
<feature type="binding site" evidence="15">
    <location>
        <position position="432"/>
    </location>
    <ligand>
        <name>Zn(2+)</name>
        <dbReference type="ChEBI" id="CHEBI:29105"/>
    </ligand>
</feature>
<dbReference type="CDD" id="cd17748">
    <property type="entry name" value="BRCT_DNA_ligase_like"/>
    <property type="match status" value="1"/>
</dbReference>
<evidence type="ECO:0000256" key="4">
    <source>
        <dbReference type="ARBA" id="ARBA00022598"/>
    </source>
</evidence>
<dbReference type="InterPro" id="IPR004150">
    <property type="entry name" value="NAD_DNA_ligase_OB"/>
</dbReference>
<dbReference type="PIRSF" id="PIRSF001604">
    <property type="entry name" value="LigA"/>
    <property type="match status" value="1"/>
</dbReference>
<dbReference type="InterPro" id="IPR004149">
    <property type="entry name" value="Znf_DNAligase_C4"/>
</dbReference>
<dbReference type="InterPro" id="IPR013840">
    <property type="entry name" value="DNAligase_N"/>
</dbReference>
<dbReference type="SUPFAM" id="SSF56091">
    <property type="entry name" value="DNA ligase/mRNA capping enzyme, catalytic domain"/>
    <property type="match status" value="1"/>
</dbReference>
<evidence type="ECO:0000256" key="1">
    <source>
        <dbReference type="ARBA" id="ARBA00004067"/>
    </source>
</evidence>
<dbReference type="FunFam" id="1.10.150.20:FF:000007">
    <property type="entry name" value="DNA ligase"/>
    <property type="match status" value="1"/>
</dbReference>
<dbReference type="HAMAP" id="MF_01588">
    <property type="entry name" value="DNA_ligase_A"/>
    <property type="match status" value="1"/>
</dbReference>
<dbReference type="InterPro" id="IPR036420">
    <property type="entry name" value="BRCT_dom_sf"/>
</dbReference>
<reference evidence="17 18" key="1">
    <citation type="submission" date="2012-09" db="EMBL/GenBank/DDBJ databases">
        <title>The Genome Sequence of Bacteroides oleiciplenus YIT 12058.</title>
        <authorList>
            <consortium name="The Broad Institute Genome Sequencing Platform"/>
            <person name="Earl A."/>
            <person name="Ward D."/>
            <person name="Feldgarden M."/>
            <person name="Gevers D."/>
            <person name="Morotomi M."/>
            <person name="Walker B."/>
            <person name="Young S.K."/>
            <person name="Zeng Q."/>
            <person name="Gargeya S."/>
            <person name="Fitzgerald M."/>
            <person name="Haas B."/>
            <person name="Abouelleil A."/>
            <person name="Alvarado L."/>
            <person name="Arachchi H.M."/>
            <person name="Berlin A.M."/>
            <person name="Chapman S.B."/>
            <person name="Goldberg J."/>
            <person name="Griggs A."/>
            <person name="Gujja S."/>
            <person name="Hansen M."/>
            <person name="Howarth C."/>
            <person name="Imamovic A."/>
            <person name="Larimer J."/>
            <person name="McCowen C."/>
            <person name="Montmayeur A."/>
            <person name="Murphy C."/>
            <person name="Neiman D."/>
            <person name="Pearson M."/>
            <person name="Priest M."/>
            <person name="Roberts A."/>
            <person name="Saif S."/>
            <person name="Shea T."/>
            <person name="Sisk P."/>
            <person name="Sykes S."/>
            <person name="Wortman J."/>
            <person name="Nusbaum C."/>
            <person name="Birren B."/>
        </authorList>
    </citation>
    <scope>NUCLEOTIDE SEQUENCE [LARGE SCALE GENOMIC DNA]</scope>
    <source>
        <strain evidence="17 18">YIT 12058</strain>
    </source>
</reference>
<dbReference type="STRING" id="742727.HMPREF9447_00202"/>
<feature type="binding site" evidence="15">
    <location>
        <position position="337"/>
    </location>
    <ligand>
        <name>NAD(+)</name>
        <dbReference type="ChEBI" id="CHEBI:57540"/>
    </ligand>
</feature>
<feature type="binding site" evidence="15">
    <location>
        <position position="139"/>
    </location>
    <ligand>
        <name>NAD(+)</name>
        <dbReference type="ChEBI" id="CHEBI:57540"/>
    </ligand>
</feature>
<feature type="binding site" evidence="15">
    <location>
        <position position="198"/>
    </location>
    <ligand>
        <name>NAD(+)</name>
        <dbReference type="ChEBI" id="CHEBI:57540"/>
    </ligand>
</feature>
<feature type="domain" description="BRCT" evidence="16">
    <location>
        <begin position="616"/>
        <end position="694"/>
    </location>
</feature>
<feature type="binding site" evidence="15">
    <location>
        <position position="450"/>
    </location>
    <ligand>
        <name>Zn(2+)</name>
        <dbReference type="ChEBI" id="CHEBI:29105"/>
    </ligand>
</feature>
<dbReference type="Proteomes" id="UP000009872">
    <property type="component" value="Unassembled WGS sequence"/>
</dbReference>
<dbReference type="FunFam" id="2.40.50.140:FF:000012">
    <property type="entry name" value="DNA ligase"/>
    <property type="match status" value="1"/>
</dbReference>
<dbReference type="eggNOG" id="COG0272">
    <property type="taxonomic scope" value="Bacteria"/>
</dbReference>
<feature type="binding site" evidence="15">
    <location>
        <begin position="60"/>
        <end position="64"/>
    </location>
    <ligand>
        <name>NAD(+)</name>
        <dbReference type="ChEBI" id="CHEBI:57540"/>
    </ligand>
</feature>
<feature type="binding site" evidence="15">
    <location>
        <position position="162"/>
    </location>
    <ligand>
        <name>NAD(+)</name>
        <dbReference type="ChEBI" id="CHEBI:57540"/>
    </ligand>
</feature>
<feature type="active site" description="N6-AMP-lysine intermediate" evidence="15">
    <location>
        <position position="141"/>
    </location>
</feature>
<dbReference type="SUPFAM" id="SSF52113">
    <property type="entry name" value="BRCT domain"/>
    <property type="match status" value="1"/>
</dbReference>
<dbReference type="Pfam" id="PF00533">
    <property type="entry name" value="BRCT"/>
    <property type="match status" value="1"/>
</dbReference>
<protein>
    <recommendedName>
        <fullName evidence="3 15">DNA ligase</fullName>
        <ecNumber evidence="2 15">6.5.1.2</ecNumber>
    </recommendedName>
    <alternativeName>
        <fullName evidence="15">Polydeoxyribonucleotide synthase [NAD(+)]</fullName>
    </alternativeName>
</protein>
<evidence type="ECO:0000313" key="17">
    <source>
        <dbReference type="EMBL" id="EKU92545.1"/>
    </source>
</evidence>
<keyword evidence="11 15" id="KW-0234">DNA repair</keyword>
<dbReference type="GO" id="GO:0006281">
    <property type="term" value="P:DNA repair"/>
    <property type="evidence" value="ECO:0007669"/>
    <property type="project" value="UniProtKB-KW"/>
</dbReference>
<dbReference type="PROSITE" id="PS01056">
    <property type="entry name" value="DNA_LIGASE_N2"/>
    <property type="match status" value="1"/>
</dbReference>
<evidence type="ECO:0000256" key="2">
    <source>
        <dbReference type="ARBA" id="ARBA00012722"/>
    </source>
</evidence>
<dbReference type="Gene3D" id="1.10.287.610">
    <property type="entry name" value="Helix hairpin bin"/>
    <property type="match status" value="1"/>
</dbReference>
<evidence type="ECO:0000256" key="13">
    <source>
        <dbReference type="ARBA" id="ARBA00034005"/>
    </source>
</evidence>
<keyword evidence="10 15" id="KW-0520">NAD</keyword>
<dbReference type="Gene3D" id="2.40.50.140">
    <property type="entry name" value="Nucleic acid-binding proteins"/>
    <property type="match status" value="1"/>
</dbReference>
<keyword evidence="4 15" id="KW-0436">Ligase</keyword>
<accession>K9ETM3</accession>
<dbReference type="FunFam" id="1.10.287.610:FF:000002">
    <property type="entry name" value="DNA ligase"/>
    <property type="match status" value="1"/>
</dbReference>
<dbReference type="InterPro" id="IPR033136">
    <property type="entry name" value="DNA_ligase_CS"/>
</dbReference>
<keyword evidence="12 15" id="KW-0464">Manganese</keyword>
<evidence type="ECO:0000256" key="8">
    <source>
        <dbReference type="ARBA" id="ARBA00022833"/>
    </source>
</evidence>
<dbReference type="GO" id="GO:0005829">
    <property type="term" value="C:cytosol"/>
    <property type="evidence" value="ECO:0007669"/>
    <property type="project" value="TreeGrafter"/>
</dbReference>
<dbReference type="InterPro" id="IPR012340">
    <property type="entry name" value="NA-bd_OB-fold"/>
</dbReference>
<dbReference type="PROSITE" id="PS50172">
    <property type="entry name" value="BRCT"/>
    <property type="match status" value="1"/>
</dbReference>
<dbReference type="InterPro" id="IPR010994">
    <property type="entry name" value="RuvA_2-like"/>
</dbReference>
<dbReference type="PATRIC" id="fig|742727.4.peg.206"/>
<dbReference type="GO" id="GO:0006260">
    <property type="term" value="P:DNA replication"/>
    <property type="evidence" value="ECO:0007669"/>
    <property type="project" value="UniProtKB-KW"/>
</dbReference>
<dbReference type="AlphaFoldDB" id="K9ETM3"/>
<comment type="cofactor">
    <cofactor evidence="15">
        <name>Mg(2+)</name>
        <dbReference type="ChEBI" id="CHEBI:18420"/>
    </cofactor>
    <cofactor evidence="15">
        <name>Mn(2+)</name>
        <dbReference type="ChEBI" id="CHEBI:29035"/>
    </cofactor>
</comment>
<evidence type="ECO:0000256" key="6">
    <source>
        <dbReference type="ARBA" id="ARBA00022723"/>
    </source>
</evidence>
<keyword evidence="9 15" id="KW-0460">Magnesium</keyword>
<dbReference type="PANTHER" id="PTHR23389">
    <property type="entry name" value="CHROMOSOME TRANSMISSION FIDELITY FACTOR 18"/>
    <property type="match status" value="1"/>
</dbReference>
<dbReference type="InterPro" id="IPR003583">
    <property type="entry name" value="Hlx-hairpin-Hlx_DNA-bd_motif"/>
</dbReference>
<gene>
    <name evidence="15" type="primary">ligA</name>
    <name evidence="17" type="ORF">HMPREF9447_00202</name>
</gene>
<dbReference type="SUPFAM" id="SSF47781">
    <property type="entry name" value="RuvA domain 2-like"/>
    <property type="match status" value="1"/>
</dbReference>
<comment type="caution">
    <text evidence="17">The sequence shown here is derived from an EMBL/GenBank/DDBJ whole genome shotgun (WGS) entry which is preliminary data.</text>
</comment>
<dbReference type="HOGENOM" id="CLU_007764_2_0_10"/>
<dbReference type="Pfam" id="PF03120">
    <property type="entry name" value="OB_DNA_ligase"/>
    <property type="match status" value="1"/>
</dbReference>
<dbReference type="GO" id="GO:0046872">
    <property type="term" value="F:metal ion binding"/>
    <property type="evidence" value="ECO:0007669"/>
    <property type="project" value="UniProtKB-KW"/>
</dbReference>
<dbReference type="Gene3D" id="3.40.50.10190">
    <property type="entry name" value="BRCT domain"/>
    <property type="match status" value="1"/>
</dbReference>
<keyword evidence="6 15" id="KW-0479">Metal-binding</keyword>
<proteinExistence type="inferred from homology"/>
<dbReference type="CDD" id="cd00114">
    <property type="entry name" value="LIGANc"/>
    <property type="match status" value="1"/>
</dbReference>
<evidence type="ECO:0000256" key="7">
    <source>
        <dbReference type="ARBA" id="ARBA00022763"/>
    </source>
</evidence>
<evidence type="ECO:0000313" key="18">
    <source>
        <dbReference type="Proteomes" id="UP000009872"/>
    </source>
</evidence>
<evidence type="ECO:0000256" key="15">
    <source>
        <dbReference type="HAMAP-Rule" id="MF_01588"/>
    </source>
</evidence>
<evidence type="ECO:0000256" key="5">
    <source>
        <dbReference type="ARBA" id="ARBA00022705"/>
    </source>
</evidence>
<dbReference type="Gene3D" id="3.30.470.30">
    <property type="entry name" value="DNA ligase/mRNA capping enzyme"/>
    <property type="match status" value="1"/>
</dbReference>
<evidence type="ECO:0000256" key="14">
    <source>
        <dbReference type="ARBA" id="ARBA00060881"/>
    </source>
</evidence>
<dbReference type="Pfam" id="PF12826">
    <property type="entry name" value="HHH_2"/>
    <property type="match status" value="1"/>
</dbReference>
<dbReference type="PANTHER" id="PTHR23389:SF9">
    <property type="entry name" value="DNA LIGASE"/>
    <property type="match status" value="1"/>
</dbReference>
<dbReference type="FunFam" id="1.10.150.20:FF:000006">
    <property type="entry name" value="DNA ligase"/>
    <property type="match status" value="1"/>
</dbReference>
<organism evidence="17 18">
    <name type="scientific">Bacteroides oleiciplenus YIT 12058</name>
    <dbReference type="NCBI Taxonomy" id="742727"/>
    <lineage>
        <taxon>Bacteria</taxon>
        <taxon>Pseudomonadati</taxon>
        <taxon>Bacteroidota</taxon>
        <taxon>Bacteroidia</taxon>
        <taxon>Bacteroidales</taxon>
        <taxon>Bacteroidaceae</taxon>
        <taxon>Bacteroides</taxon>
    </lineage>
</organism>
<comment type="function">
    <text evidence="1 15">DNA ligase that catalyzes the formation of phosphodiester linkages between 5'-phosphoryl and 3'-hydroxyl groups in double-stranded DNA using NAD as a coenzyme and as the energy source for the reaction. It is essential for DNA replication and repair of damaged DNA.</text>
</comment>
<dbReference type="FunFam" id="3.30.470.30:FF:000001">
    <property type="entry name" value="DNA ligase"/>
    <property type="match status" value="1"/>
</dbReference>
<dbReference type="SMART" id="SM00532">
    <property type="entry name" value="LIGANc"/>
    <property type="match status" value="1"/>
</dbReference>
<feature type="binding site" evidence="15">
    <location>
        <position position="435"/>
    </location>
    <ligand>
        <name>Zn(2+)</name>
        <dbReference type="ChEBI" id="CHEBI:29105"/>
    </ligand>
</feature>
<dbReference type="Gene3D" id="1.10.150.20">
    <property type="entry name" value="5' to 3' exonuclease, C-terminal subdomain"/>
    <property type="match status" value="2"/>
</dbReference>
<dbReference type="GO" id="GO:0003677">
    <property type="term" value="F:DNA binding"/>
    <property type="evidence" value="ECO:0007669"/>
    <property type="project" value="InterPro"/>
</dbReference>
<evidence type="ECO:0000256" key="11">
    <source>
        <dbReference type="ARBA" id="ARBA00023204"/>
    </source>
</evidence>
<dbReference type="Gene3D" id="6.20.10.30">
    <property type="match status" value="1"/>
</dbReference>
<dbReference type="SUPFAM" id="SSF50249">
    <property type="entry name" value="Nucleic acid-binding proteins"/>
    <property type="match status" value="1"/>
</dbReference>
<dbReference type="SMART" id="SM00292">
    <property type="entry name" value="BRCT"/>
    <property type="match status" value="1"/>
</dbReference>
<dbReference type="InterPro" id="IPR001357">
    <property type="entry name" value="BRCT_dom"/>
</dbReference>
<evidence type="ECO:0000256" key="12">
    <source>
        <dbReference type="ARBA" id="ARBA00023211"/>
    </source>
</evidence>
<dbReference type="Pfam" id="PF03119">
    <property type="entry name" value="DNA_ligase_ZBD"/>
    <property type="match status" value="1"/>
</dbReference>
<dbReference type="FunFam" id="6.20.10.30:FF:000005">
    <property type="entry name" value="DNA ligase"/>
    <property type="match status" value="1"/>
</dbReference>
<dbReference type="SMART" id="SM00278">
    <property type="entry name" value="HhH1"/>
    <property type="match status" value="4"/>
</dbReference>
<dbReference type="InterPro" id="IPR013839">
    <property type="entry name" value="DNAligase_adenylation"/>
</dbReference>
<dbReference type="EMBL" id="ADLF01000001">
    <property type="protein sequence ID" value="EKU92545.1"/>
    <property type="molecule type" value="Genomic_DNA"/>
</dbReference>
<evidence type="ECO:0000256" key="3">
    <source>
        <dbReference type="ARBA" id="ARBA00013308"/>
    </source>
</evidence>
<dbReference type="NCBIfam" id="NF005932">
    <property type="entry name" value="PRK07956.1"/>
    <property type="match status" value="1"/>
</dbReference>
<dbReference type="NCBIfam" id="TIGR00575">
    <property type="entry name" value="dnlj"/>
    <property type="match status" value="1"/>
</dbReference>
<evidence type="ECO:0000256" key="10">
    <source>
        <dbReference type="ARBA" id="ARBA00023027"/>
    </source>
</evidence>
<evidence type="ECO:0000259" key="16">
    <source>
        <dbReference type="PROSITE" id="PS50172"/>
    </source>
</evidence>
<keyword evidence="7 15" id="KW-0227">DNA damage</keyword>
<comment type="catalytic activity">
    <reaction evidence="13 15">
        <text>NAD(+) + (deoxyribonucleotide)n-3'-hydroxyl + 5'-phospho-(deoxyribonucleotide)m = (deoxyribonucleotide)n+m + AMP + beta-nicotinamide D-nucleotide.</text>
        <dbReference type="EC" id="6.5.1.2"/>
    </reaction>
</comment>
<dbReference type="InterPro" id="IPR041663">
    <property type="entry name" value="DisA/LigA_HHH"/>
</dbReference>
<keyword evidence="8 15" id="KW-0862">Zinc</keyword>